<dbReference type="InterPro" id="IPR023578">
    <property type="entry name" value="Ras_GEF_dom_sf"/>
</dbReference>
<dbReference type="GeneTree" id="ENSGT00940000156235"/>
<dbReference type="Gene3D" id="1.10.840.10">
    <property type="entry name" value="Ras guanine-nucleotide exchange factors catalytic domain"/>
    <property type="match status" value="1"/>
</dbReference>
<dbReference type="CDD" id="cd00155">
    <property type="entry name" value="RasGEF"/>
    <property type="match status" value="1"/>
</dbReference>
<dbReference type="Proteomes" id="UP000265140">
    <property type="component" value="Chromosome 14"/>
</dbReference>
<evidence type="ECO:0000259" key="6">
    <source>
        <dbReference type="PROSITE" id="PS50212"/>
    </source>
</evidence>
<evidence type="ECO:0000256" key="2">
    <source>
        <dbReference type="ARBA" id="ARBA00083313"/>
    </source>
</evidence>
<evidence type="ECO:0000313" key="7">
    <source>
        <dbReference type="Ensembl" id="ENSELUP00000087276.1"/>
    </source>
</evidence>
<reference evidence="7" key="3">
    <citation type="submission" date="2025-09" db="UniProtKB">
        <authorList>
            <consortium name="Ensembl"/>
        </authorList>
    </citation>
    <scope>IDENTIFICATION</scope>
</reference>
<dbReference type="PROSITE" id="PS50009">
    <property type="entry name" value="RASGEF_CAT"/>
    <property type="match status" value="1"/>
</dbReference>
<keyword evidence="8" id="KW-1185">Reference proteome</keyword>
<dbReference type="InterPro" id="IPR036964">
    <property type="entry name" value="RASGEF_cat_dom_sf"/>
</dbReference>
<dbReference type="InterPro" id="IPR000651">
    <property type="entry name" value="Ras-like_Gua-exchang_fac_N"/>
</dbReference>
<feature type="domain" description="Ras-GEF" evidence="5">
    <location>
        <begin position="767"/>
        <end position="991"/>
    </location>
</feature>
<evidence type="ECO:0000256" key="4">
    <source>
        <dbReference type="SAM" id="MobiDB-lite"/>
    </source>
</evidence>
<evidence type="ECO:0000313" key="8">
    <source>
        <dbReference type="Proteomes" id="UP000265140"/>
    </source>
</evidence>
<dbReference type="FunFam" id="1.10.840.10:FF:000009">
    <property type="entry name" value="rap guanine nucleotide exchange factor 1"/>
    <property type="match status" value="1"/>
</dbReference>
<evidence type="ECO:0000256" key="1">
    <source>
        <dbReference type="ARBA" id="ARBA00022658"/>
    </source>
</evidence>
<dbReference type="AlphaFoldDB" id="A0AAY5KEV4"/>
<reference evidence="7" key="2">
    <citation type="submission" date="2025-08" db="UniProtKB">
        <authorList>
            <consortium name="Ensembl"/>
        </authorList>
    </citation>
    <scope>IDENTIFICATION</scope>
</reference>
<dbReference type="InterPro" id="IPR008937">
    <property type="entry name" value="Ras-like_GEF"/>
</dbReference>
<feature type="region of interest" description="Disordered" evidence="4">
    <location>
        <begin position="289"/>
        <end position="309"/>
    </location>
</feature>
<evidence type="ECO:0000256" key="3">
    <source>
        <dbReference type="PROSITE-ProRule" id="PRU00168"/>
    </source>
</evidence>
<feature type="domain" description="N-terminal Ras-GEF" evidence="6">
    <location>
        <begin position="617"/>
        <end position="737"/>
    </location>
</feature>
<dbReference type="PROSITE" id="PS00720">
    <property type="entry name" value="RASGEF"/>
    <property type="match status" value="1"/>
</dbReference>
<dbReference type="SMART" id="SM00229">
    <property type="entry name" value="RasGEFN"/>
    <property type="match status" value="1"/>
</dbReference>
<dbReference type="GO" id="GO:0005886">
    <property type="term" value="C:plasma membrane"/>
    <property type="evidence" value="ECO:0007669"/>
    <property type="project" value="TreeGrafter"/>
</dbReference>
<feature type="region of interest" description="Disordered" evidence="4">
    <location>
        <begin position="28"/>
        <end position="48"/>
    </location>
</feature>
<dbReference type="Pfam" id="PF00617">
    <property type="entry name" value="RasGEF"/>
    <property type="match status" value="1"/>
</dbReference>
<name>A0AAY5KEV4_ESOLU</name>
<feature type="compositionally biased region" description="Basic residues" evidence="4">
    <location>
        <begin position="28"/>
        <end position="40"/>
    </location>
</feature>
<dbReference type="PROSITE" id="PS50212">
    <property type="entry name" value="RASGEF_NTER"/>
    <property type="match status" value="1"/>
</dbReference>
<dbReference type="Ensembl" id="ENSELUT00000104968.1">
    <property type="protein sequence ID" value="ENSELUP00000087276.1"/>
    <property type="gene ID" value="ENSELUG00000022368.3"/>
</dbReference>
<dbReference type="GO" id="GO:0005085">
    <property type="term" value="F:guanyl-nucleotide exchange factor activity"/>
    <property type="evidence" value="ECO:0007669"/>
    <property type="project" value="UniProtKB-KW"/>
</dbReference>
<dbReference type="PANTHER" id="PTHR23113">
    <property type="entry name" value="GUANINE NUCLEOTIDE EXCHANGE FACTOR"/>
    <property type="match status" value="1"/>
</dbReference>
<feature type="compositionally biased region" description="Polar residues" evidence="4">
    <location>
        <begin position="374"/>
        <end position="388"/>
    </location>
</feature>
<dbReference type="GO" id="GO:0007265">
    <property type="term" value="P:Ras protein signal transduction"/>
    <property type="evidence" value="ECO:0007669"/>
    <property type="project" value="TreeGrafter"/>
</dbReference>
<dbReference type="SUPFAM" id="SSF48366">
    <property type="entry name" value="Ras GEF"/>
    <property type="match status" value="1"/>
</dbReference>
<dbReference type="CDD" id="cd06224">
    <property type="entry name" value="REM"/>
    <property type="match status" value="1"/>
</dbReference>
<proteinExistence type="predicted"/>
<dbReference type="PANTHER" id="PTHR23113:SF224">
    <property type="entry name" value="RAP GUANINE NUCLEOTIDE EXCHANGE FACTOR 1"/>
    <property type="match status" value="1"/>
</dbReference>
<evidence type="ECO:0000259" key="5">
    <source>
        <dbReference type="PROSITE" id="PS50009"/>
    </source>
</evidence>
<feature type="region of interest" description="Disordered" evidence="4">
    <location>
        <begin position="374"/>
        <end position="417"/>
    </location>
</feature>
<dbReference type="Gene3D" id="1.20.870.10">
    <property type="entry name" value="Son of sevenless (SoS) protein Chain: S domain 1"/>
    <property type="match status" value="1"/>
</dbReference>
<dbReference type="Pfam" id="PF00618">
    <property type="entry name" value="RasGEF_N"/>
    <property type="match status" value="1"/>
</dbReference>
<reference evidence="7 8" key="1">
    <citation type="submission" date="2020-02" db="EMBL/GenBank/DDBJ databases">
        <title>Esox lucius (northern pike) genome, fEsoLuc1, primary haplotype.</title>
        <authorList>
            <person name="Myers G."/>
            <person name="Karagic N."/>
            <person name="Meyer A."/>
            <person name="Pippel M."/>
            <person name="Reichard M."/>
            <person name="Winkler S."/>
            <person name="Tracey A."/>
            <person name="Sims Y."/>
            <person name="Howe K."/>
            <person name="Rhie A."/>
            <person name="Formenti G."/>
            <person name="Durbin R."/>
            <person name="Fedrigo O."/>
            <person name="Jarvis E.D."/>
        </authorList>
    </citation>
    <scope>NUCLEOTIDE SEQUENCE [LARGE SCALE GENOMIC DNA]</scope>
</reference>
<feature type="region of interest" description="Disordered" evidence="4">
    <location>
        <begin position="204"/>
        <end position="275"/>
    </location>
</feature>
<sequence length="1004" mass="113299">SSGQLVLGDSQRSHLSSFTMKLMDKFHSPKIKRTPSKKGKQQQVEPVNRLEEQEKEVVSALRYFKTIVDKMVVEKKVLEMLPGSASKVLEAILPLVQVEARVTHSSALSSCHNRVYQSLANLIRWSDQIMLDSVDLADKENAVAVTSVIKAVLDGVKWTCLRTNAGLNRSGLSLSVLPCVSHTHCCFPHSTSELPLTEREREILSKTSPTVPPTEAMKETSEKDKAPPKPPLPGPKIDALSPPPALPPKKRQSATSPTRVAVVSPVSRGSSLPCRQQEYEQEYLQRRFSGSSQSYGGDSPRISPCSSLGKLSRSEEHLCSMEQDSGQCSRNTSCETLETYDPDYDFLHQDLSASTGDPQTVPAGVTSLSPLPENTSEYCTPQPGSNVSPLHPSRISAPPALPQKKRRSSQVSPNMDVCVGGSSRGTLYERFPSQYENLSEEELLHATPPFPVFTPISPKGQSNGEVFVTQYTVNENDEVPSSPPPLPEKRNKTVLAYMRYVEDYSEPQPSVFYQTPQSESIYEQRNKRFQDVYGLDDSFSSTDSVHESLLAIPPPALPPKQRQLVSVRVSFCGGHSQGQAGKSTDTAPNDEEEVDELSLIDHKEILSRITLKLENDDGPDVRAGSGDILLVHATQTDRKDLVLYCEAFLTTYRTFISPEDLIKKLTYTRFCHSPDTFKKRVSKNTFFVLVRVVDELCLVELTEDILKQLMDLVFRLVCNGELSLARVLRKNILDKVEQKKLLRCTNSLKPLAARGVSARPGTLHDFRSHEIADQLTLLDAELFYKIEIPEVLLWAKEQNEEKSPNLTQFTEHFNNMSYWVRSLIIQQEKAQDREKLLLKFIKIMKHLRKLNNFNSYLAILSALDSAPIRRLEWQKQTSEGLEEYCTLIDSSSSFRAYRAALADVEPPCIPYLGLILQDLTFVHLGNPDLIEGKVNFSKRWQQFNILDSMRRFQQVHYELKRNDDIVCFFNDFSDHLAEEALWELSLKIKPRNITRRRTEREEKT</sequence>
<dbReference type="InterPro" id="IPR019804">
    <property type="entry name" value="Ras_G-nucl-exch_fac_CS"/>
</dbReference>
<dbReference type="SMART" id="SM00147">
    <property type="entry name" value="RasGEF"/>
    <property type="match status" value="1"/>
</dbReference>
<keyword evidence="1 3" id="KW-0344">Guanine-nucleotide releasing factor</keyword>
<feature type="compositionally biased region" description="Basic and acidic residues" evidence="4">
    <location>
        <begin position="216"/>
        <end position="227"/>
    </location>
</feature>
<organism evidence="7 8">
    <name type="scientific">Esox lucius</name>
    <name type="common">Northern pike</name>
    <dbReference type="NCBI Taxonomy" id="8010"/>
    <lineage>
        <taxon>Eukaryota</taxon>
        <taxon>Metazoa</taxon>
        <taxon>Chordata</taxon>
        <taxon>Craniata</taxon>
        <taxon>Vertebrata</taxon>
        <taxon>Euteleostomi</taxon>
        <taxon>Actinopterygii</taxon>
        <taxon>Neopterygii</taxon>
        <taxon>Teleostei</taxon>
        <taxon>Protacanthopterygii</taxon>
        <taxon>Esociformes</taxon>
        <taxon>Esocidae</taxon>
        <taxon>Esox</taxon>
    </lineage>
</organism>
<dbReference type="InterPro" id="IPR001895">
    <property type="entry name" value="RASGEF_cat_dom"/>
</dbReference>
<protein>
    <recommendedName>
        <fullName evidence="2">CRK SH3-binding GNRP</fullName>
    </recommendedName>
</protein>
<accession>A0AAY5KEV4</accession>